<dbReference type="AlphaFoldDB" id="A0A0A9GIW0"/>
<reference evidence="1" key="1">
    <citation type="submission" date="2014-09" db="EMBL/GenBank/DDBJ databases">
        <authorList>
            <person name="Magalhaes I.L.F."/>
            <person name="Oliveira U."/>
            <person name="Santos F.R."/>
            <person name="Vidigal T.H.D.A."/>
            <person name="Brescovit A.D."/>
            <person name="Santos A.J."/>
        </authorList>
    </citation>
    <scope>NUCLEOTIDE SEQUENCE</scope>
    <source>
        <tissue evidence="1">Shoot tissue taken approximately 20 cm above the soil surface</tissue>
    </source>
</reference>
<proteinExistence type="predicted"/>
<dbReference type="EMBL" id="GBRH01172846">
    <property type="protein sequence ID" value="JAE25050.1"/>
    <property type="molecule type" value="Transcribed_RNA"/>
</dbReference>
<accession>A0A0A9GIW0</accession>
<evidence type="ECO:0000313" key="1">
    <source>
        <dbReference type="EMBL" id="JAE25050.1"/>
    </source>
</evidence>
<organism evidence="1">
    <name type="scientific">Arundo donax</name>
    <name type="common">Giant reed</name>
    <name type="synonym">Donax arundinaceus</name>
    <dbReference type="NCBI Taxonomy" id="35708"/>
    <lineage>
        <taxon>Eukaryota</taxon>
        <taxon>Viridiplantae</taxon>
        <taxon>Streptophyta</taxon>
        <taxon>Embryophyta</taxon>
        <taxon>Tracheophyta</taxon>
        <taxon>Spermatophyta</taxon>
        <taxon>Magnoliopsida</taxon>
        <taxon>Liliopsida</taxon>
        <taxon>Poales</taxon>
        <taxon>Poaceae</taxon>
        <taxon>PACMAD clade</taxon>
        <taxon>Arundinoideae</taxon>
        <taxon>Arundineae</taxon>
        <taxon>Arundo</taxon>
    </lineage>
</organism>
<sequence length="74" mass="7812">MSVETCKADELPGSGAGEQKLEVAQWQELGLEELVLRESKPVHVSYSIVTGGDEGLVVVTPDGEGFLVTATVPK</sequence>
<name>A0A0A9GIW0_ARUDO</name>
<protein>
    <submittedName>
        <fullName evidence="1">Uncharacterized protein</fullName>
    </submittedName>
</protein>
<reference evidence="1" key="2">
    <citation type="journal article" date="2015" name="Data Brief">
        <title>Shoot transcriptome of the giant reed, Arundo donax.</title>
        <authorList>
            <person name="Barrero R.A."/>
            <person name="Guerrero F.D."/>
            <person name="Moolhuijzen P."/>
            <person name="Goolsby J.A."/>
            <person name="Tidwell J."/>
            <person name="Bellgard S.E."/>
            <person name="Bellgard M.I."/>
        </authorList>
    </citation>
    <scope>NUCLEOTIDE SEQUENCE</scope>
    <source>
        <tissue evidence="1">Shoot tissue taken approximately 20 cm above the soil surface</tissue>
    </source>
</reference>